<dbReference type="Proteomes" id="UP000403266">
    <property type="component" value="Unassembled WGS sequence"/>
</dbReference>
<accession>A0A5N7MTC2</accession>
<evidence type="ECO:0000313" key="1">
    <source>
        <dbReference type="EMBL" id="MPR29719.1"/>
    </source>
</evidence>
<keyword evidence="2" id="KW-1185">Reference proteome</keyword>
<dbReference type="OrthoDB" id="7274689at2"/>
<proteinExistence type="predicted"/>
<organism evidence="1 2">
    <name type="scientific">Microvirga tunisiensis</name>
    <dbReference type="NCBI Taxonomy" id="2108360"/>
    <lineage>
        <taxon>Bacteria</taxon>
        <taxon>Pseudomonadati</taxon>
        <taxon>Pseudomonadota</taxon>
        <taxon>Alphaproteobacteria</taxon>
        <taxon>Hyphomicrobiales</taxon>
        <taxon>Methylobacteriaceae</taxon>
        <taxon>Microvirga</taxon>
    </lineage>
</organism>
<name>A0A5N7MTC2_9HYPH</name>
<dbReference type="AlphaFoldDB" id="A0A5N7MTC2"/>
<comment type="caution">
    <text evidence="1">The sequence shown here is derived from an EMBL/GenBank/DDBJ whole genome shotgun (WGS) entry which is preliminary data.</text>
</comment>
<evidence type="ECO:0000313" key="2">
    <source>
        <dbReference type="Proteomes" id="UP000403266"/>
    </source>
</evidence>
<dbReference type="RefSeq" id="WP_152716601.1">
    <property type="nucleotide sequence ID" value="NZ_VOSJ01000281.1"/>
</dbReference>
<protein>
    <submittedName>
        <fullName evidence="1">Uncharacterized protein</fullName>
    </submittedName>
</protein>
<reference evidence="1 2" key="1">
    <citation type="journal article" date="2019" name="Syst. Appl. Microbiol.">
        <title>Microvirga tunisiensis sp. nov., a root nodule symbiotic bacterium isolated from Lupinus micranthus and L. luteus grown in Northern Tunisia.</title>
        <authorList>
            <person name="Msaddak A."/>
            <person name="Rejili M."/>
            <person name="Duran D."/>
            <person name="Mars M."/>
            <person name="Palacios J.M."/>
            <person name="Ruiz-Argueso T."/>
            <person name="Rey L."/>
            <person name="Imperial J."/>
        </authorList>
    </citation>
    <scope>NUCLEOTIDE SEQUENCE [LARGE SCALE GENOMIC DNA]</scope>
    <source>
        <strain evidence="1 2">Lmie10</strain>
    </source>
</reference>
<sequence length="360" mass="39435">MKSLPVILDRLDWALKAQGVNLKRSQVLEVAAAAFGHHNSNETTAAAKAGRLTPPSVEPLGVVELGDQTIVVARDPLARAPFAIDGSYLEQVASEVRAHTFAPSPYGHLLNLSPLWENPLQTLTGTLDTLGDQMIRLDVHVAVIEHRHGESTYTALSREHLYEQLAGFCASYWSEVKDNVGPSVDPETAPAEQVVSAYFANHFNEHYSVTRDTLTVRASDLLERLRNQTPCEDKPPEKPLAITGEVANDPITVSGPNLRVDLEWIGEGEDGDYQAQDPGDTPLLRFDGFIKDASGEWVELENSSYCTQLDARLPREMRLHAANLILNTLEDAHASGASLERVCEKLSWLNVEAVETSAAT</sequence>
<dbReference type="EMBL" id="VOSK01000261">
    <property type="protein sequence ID" value="MPR29719.1"/>
    <property type="molecule type" value="Genomic_DNA"/>
</dbReference>
<gene>
    <name evidence="1" type="ORF">FS320_32740</name>
</gene>